<dbReference type="Gene3D" id="3.10.20.90">
    <property type="entry name" value="Phosphatidylinositol 3-kinase Catalytic Subunit, Chain A, domain 1"/>
    <property type="match status" value="1"/>
</dbReference>
<evidence type="ECO:0000313" key="5">
    <source>
        <dbReference type="EMBL" id="KAL5112715.1"/>
    </source>
</evidence>
<feature type="compositionally biased region" description="Basic and acidic residues" evidence="3">
    <location>
        <begin position="76"/>
        <end position="91"/>
    </location>
</feature>
<dbReference type="SMART" id="SM00166">
    <property type="entry name" value="UBX"/>
    <property type="match status" value="1"/>
</dbReference>
<dbReference type="Proteomes" id="UP001651158">
    <property type="component" value="Unassembled WGS sequence"/>
</dbReference>
<feature type="region of interest" description="Disordered" evidence="3">
    <location>
        <begin position="71"/>
        <end position="102"/>
    </location>
</feature>
<feature type="domain" description="UBX" evidence="4">
    <location>
        <begin position="167"/>
        <end position="255"/>
    </location>
</feature>
<dbReference type="SUPFAM" id="SSF54236">
    <property type="entry name" value="Ubiquitin-like"/>
    <property type="match status" value="1"/>
</dbReference>
<sequence>MIRILMFLERRPYFRSLDHSCGKPLRSNDDVELHSARTGHVNFKESAEVLKPLSEAEKHVQMRRLQEAILQRKKKREEEDRQKYIEDEKNRRLQGKASQSAKAMFREEMMRREAEMLKKDRAENKAYREKLLSDVAAERAERAAKPKDTLPKVAPGTAASPSRSKLPNSAECRIQIRTPIGEPLRRTFNSSENLGAVVLYVSQNWPMDPDGTMRTTIDSREIVLQTTFPNRKFGEEDVSKTLNELGLCPTAVLMARRNVPS</sequence>
<name>A0ABR4QSV6_9CEST</name>
<evidence type="ECO:0000313" key="6">
    <source>
        <dbReference type="Proteomes" id="UP001651158"/>
    </source>
</evidence>
<feature type="compositionally biased region" description="Basic and acidic residues" evidence="3">
    <location>
        <begin position="139"/>
        <end position="150"/>
    </location>
</feature>
<dbReference type="PROSITE" id="PS50033">
    <property type="entry name" value="UBX"/>
    <property type="match status" value="1"/>
</dbReference>
<comment type="caution">
    <text evidence="5">The sequence shown here is derived from an EMBL/GenBank/DDBJ whole genome shotgun (WGS) entry which is preliminary data.</text>
</comment>
<comment type="subcellular location">
    <subcellularLocation>
        <location evidence="1">Cytoplasm</location>
    </subcellularLocation>
</comment>
<accession>A0ABR4QSV6</accession>
<dbReference type="InterPro" id="IPR001012">
    <property type="entry name" value="UBX_dom"/>
</dbReference>
<keyword evidence="2" id="KW-0963">Cytoplasm</keyword>
<evidence type="ECO:0000259" key="4">
    <source>
        <dbReference type="PROSITE" id="PS50033"/>
    </source>
</evidence>
<protein>
    <submittedName>
        <fullName evidence="5">UBX domain-containing protein 1-A</fullName>
    </submittedName>
</protein>
<evidence type="ECO:0000256" key="1">
    <source>
        <dbReference type="ARBA" id="ARBA00004496"/>
    </source>
</evidence>
<keyword evidence="6" id="KW-1185">Reference proteome</keyword>
<organism evidence="5 6">
    <name type="scientific">Taenia crassiceps</name>
    <dbReference type="NCBI Taxonomy" id="6207"/>
    <lineage>
        <taxon>Eukaryota</taxon>
        <taxon>Metazoa</taxon>
        <taxon>Spiralia</taxon>
        <taxon>Lophotrochozoa</taxon>
        <taxon>Platyhelminthes</taxon>
        <taxon>Cestoda</taxon>
        <taxon>Eucestoda</taxon>
        <taxon>Cyclophyllidea</taxon>
        <taxon>Taeniidae</taxon>
        <taxon>Taenia</taxon>
    </lineage>
</organism>
<evidence type="ECO:0000256" key="3">
    <source>
        <dbReference type="SAM" id="MobiDB-lite"/>
    </source>
</evidence>
<feature type="region of interest" description="Disordered" evidence="3">
    <location>
        <begin position="139"/>
        <end position="168"/>
    </location>
</feature>
<dbReference type="PANTHER" id="PTHR46340:SF1">
    <property type="entry name" value="UBX DOMAIN-CONTAINING PROTEIN 1"/>
    <property type="match status" value="1"/>
</dbReference>
<dbReference type="EMBL" id="JAKROA010000001">
    <property type="protein sequence ID" value="KAL5112715.1"/>
    <property type="molecule type" value="Genomic_DNA"/>
</dbReference>
<dbReference type="Pfam" id="PF00789">
    <property type="entry name" value="UBX"/>
    <property type="match status" value="1"/>
</dbReference>
<reference evidence="5 6" key="1">
    <citation type="journal article" date="2022" name="Front. Cell. Infect. Microbiol.">
        <title>The Genomes of Two Strains of Taenia crassiceps the Animal Model for the Study of Human Cysticercosis.</title>
        <authorList>
            <person name="Bobes R.J."/>
            <person name="Estrada K."/>
            <person name="Rios-Valencia D.G."/>
            <person name="Calderon-Gallegos A."/>
            <person name="de la Torre P."/>
            <person name="Carrero J.C."/>
            <person name="Sanchez-Flores A."/>
            <person name="Laclette J.P."/>
        </authorList>
    </citation>
    <scope>NUCLEOTIDE SEQUENCE [LARGE SCALE GENOMIC DNA]</scope>
    <source>
        <strain evidence="5">WFUcys</strain>
    </source>
</reference>
<dbReference type="PANTHER" id="PTHR46340">
    <property type="entry name" value="UBX DOMAIN-CONTAINING PROTEIN 1"/>
    <property type="match status" value="1"/>
</dbReference>
<evidence type="ECO:0000256" key="2">
    <source>
        <dbReference type="ARBA" id="ARBA00022490"/>
    </source>
</evidence>
<dbReference type="InterPro" id="IPR029071">
    <property type="entry name" value="Ubiquitin-like_domsf"/>
</dbReference>
<gene>
    <name evidence="5" type="ORF">TcWFU_008405</name>
</gene>
<proteinExistence type="predicted"/>